<evidence type="ECO:0008006" key="3">
    <source>
        <dbReference type="Google" id="ProtNLM"/>
    </source>
</evidence>
<keyword evidence="2" id="KW-1185">Reference proteome</keyword>
<protein>
    <recommendedName>
        <fullName evidence="3">Prevent-host-death protein</fullName>
    </recommendedName>
</protein>
<dbReference type="SUPFAM" id="SSF143100">
    <property type="entry name" value="TTHA1013/TTHA0281-like"/>
    <property type="match status" value="1"/>
</dbReference>
<dbReference type="Gene3D" id="3.30.160.620">
    <property type="match status" value="1"/>
</dbReference>
<dbReference type="EMBL" id="BOMG01000106">
    <property type="protein sequence ID" value="GID60371.1"/>
    <property type="molecule type" value="Genomic_DNA"/>
</dbReference>
<dbReference type="InterPro" id="IPR035069">
    <property type="entry name" value="TTHA1013/TTHA0281-like"/>
</dbReference>
<organism evidence="1 2">
    <name type="scientific">Actinoplanes couchii</name>
    <dbReference type="NCBI Taxonomy" id="403638"/>
    <lineage>
        <taxon>Bacteria</taxon>
        <taxon>Bacillati</taxon>
        <taxon>Actinomycetota</taxon>
        <taxon>Actinomycetes</taxon>
        <taxon>Micromonosporales</taxon>
        <taxon>Micromonosporaceae</taxon>
        <taxon>Actinoplanes</taxon>
    </lineage>
</organism>
<dbReference type="RefSeq" id="WP_203807315.1">
    <property type="nucleotide sequence ID" value="NZ_BAAAQE010000009.1"/>
</dbReference>
<sequence>MNQARHFESYTIARRNLRAVLDAAEAGLVTTVTRDSEKYLVVPARQLRDELAALRPSRAEVLAEGGGWAVILPGLPVHGDGETFDAALDDAVVALREYAEDWNDRLRTAPNHAPHRPVVELVELSTDEQLRDWLLGGAMTAAA</sequence>
<evidence type="ECO:0000313" key="2">
    <source>
        <dbReference type="Proteomes" id="UP000612282"/>
    </source>
</evidence>
<proteinExistence type="predicted"/>
<comment type="caution">
    <text evidence="1">The sequence shown here is derived from an EMBL/GenBank/DDBJ whole genome shotgun (WGS) entry which is preliminary data.</text>
</comment>
<reference evidence="1 2" key="1">
    <citation type="submission" date="2021-01" db="EMBL/GenBank/DDBJ databases">
        <title>Whole genome shotgun sequence of Actinoplanes couchii NBRC 106145.</title>
        <authorList>
            <person name="Komaki H."/>
            <person name="Tamura T."/>
        </authorList>
    </citation>
    <scope>NUCLEOTIDE SEQUENCE [LARGE SCALE GENOMIC DNA]</scope>
    <source>
        <strain evidence="1 2">NBRC 106145</strain>
    </source>
</reference>
<dbReference type="Proteomes" id="UP000612282">
    <property type="component" value="Unassembled WGS sequence"/>
</dbReference>
<gene>
    <name evidence="1" type="ORF">Aco03nite_087750</name>
</gene>
<evidence type="ECO:0000313" key="1">
    <source>
        <dbReference type="EMBL" id="GID60371.1"/>
    </source>
</evidence>
<name>A0ABQ3XPD1_9ACTN</name>
<accession>A0ABQ3XPD1</accession>